<evidence type="ECO:0000256" key="6">
    <source>
        <dbReference type="ARBA" id="ARBA00022989"/>
    </source>
</evidence>
<comment type="similarity">
    <text evidence="2">Belongs to the SLC41A transporter family.</text>
</comment>
<evidence type="ECO:0000313" key="11">
    <source>
        <dbReference type="EMBL" id="GAM61797.1"/>
    </source>
</evidence>
<gene>
    <name evidence="10" type="ORF">JCM19231_4917</name>
    <name evidence="11" type="ORF">JCM19232_6102</name>
</gene>
<dbReference type="Proteomes" id="UP000031670">
    <property type="component" value="Unassembled WGS sequence"/>
</dbReference>
<evidence type="ECO:0000256" key="7">
    <source>
        <dbReference type="ARBA" id="ARBA00023136"/>
    </source>
</evidence>
<feature type="domain" description="SLC41A/MgtE integral membrane" evidence="9">
    <location>
        <begin position="142"/>
        <end position="273"/>
    </location>
</feature>
<dbReference type="SUPFAM" id="SSF161093">
    <property type="entry name" value="MgtE membrane domain-like"/>
    <property type="match status" value="1"/>
</dbReference>
<keyword evidence="5" id="KW-0460">Magnesium</keyword>
<accession>A0A0B8NYZ0</accession>
<dbReference type="EMBL" id="BBRZ01000021">
    <property type="protein sequence ID" value="GAM55929.1"/>
    <property type="molecule type" value="Genomic_DNA"/>
</dbReference>
<dbReference type="GO" id="GO:0008324">
    <property type="term" value="F:monoatomic cation transmembrane transporter activity"/>
    <property type="evidence" value="ECO:0007669"/>
    <property type="project" value="InterPro"/>
</dbReference>
<evidence type="ECO:0000313" key="12">
    <source>
        <dbReference type="Proteomes" id="UP000031670"/>
    </source>
</evidence>
<evidence type="ECO:0000259" key="9">
    <source>
        <dbReference type="Pfam" id="PF01769"/>
    </source>
</evidence>
<keyword evidence="13" id="KW-1185">Reference proteome</keyword>
<dbReference type="RefSeq" id="WP_261833918.1">
    <property type="nucleotide sequence ID" value="NZ_AP024881.1"/>
</dbReference>
<dbReference type="PANTHER" id="PTHR41394">
    <property type="entry name" value="MAGNESIUM TRANSPORTER MGTE"/>
    <property type="match status" value="1"/>
</dbReference>
<evidence type="ECO:0000256" key="5">
    <source>
        <dbReference type="ARBA" id="ARBA00022842"/>
    </source>
</evidence>
<reference evidence="12 13" key="3">
    <citation type="submission" date="2015-01" db="EMBL/GenBank/DDBJ databases">
        <authorList>
            <consortium name="NBRP consortium"/>
            <person name="Sawabe T."/>
            <person name="Meirelles P."/>
            <person name="Feng G."/>
            <person name="Sayaka M."/>
            <person name="Hattori M."/>
            <person name="Ohkuma M."/>
        </authorList>
    </citation>
    <scope>NUCLEOTIDE SEQUENCE [LARGE SCALE GENOMIC DNA]</scope>
    <source>
        <strain evidence="13">JCM 19231</strain>
        <strain evidence="10">JCM19231</strain>
        <strain evidence="11 12">JCM19232</strain>
    </source>
</reference>
<comment type="subcellular location">
    <subcellularLocation>
        <location evidence="1">Membrane</location>
        <topology evidence="1">Multi-pass membrane protein</topology>
    </subcellularLocation>
</comment>
<feature type="transmembrane region" description="Helical" evidence="8">
    <location>
        <begin position="140"/>
        <end position="164"/>
    </location>
</feature>
<evidence type="ECO:0000313" key="13">
    <source>
        <dbReference type="Proteomes" id="UP000031671"/>
    </source>
</evidence>
<dbReference type="GO" id="GO:0016020">
    <property type="term" value="C:membrane"/>
    <property type="evidence" value="ECO:0007669"/>
    <property type="project" value="UniProtKB-SubCell"/>
</dbReference>
<keyword evidence="3" id="KW-0813">Transport</keyword>
<proteinExistence type="inferred from homology"/>
<dbReference type="EMBL" id="BBSA01000004">
    <property type="protein sequence ID" value="GAM61797.1"/>
    <property type="molecule type" value="Genomic_DNA"/>
</dbReference>
<evidence type="ECO:0000256" key="2">
    <source>
        <dbReference type="ARBA" id="ARBA00009749"/>
    </source>
</evidence>
<reference evidence="10 13" key="1">
    <citation type="submission" date="2015-01" db="EMBL/GenBank/DDBJ databases">
        <title>Vibrio sp. C1 JCM 19231 whole genome shotgun sequence.</title>
        <authorList>
            <person name="Sawabe T."/>
            <person name="Meirelles P."/>
            <person name="Feng G."/>
            <person name="Sayaka M."/>
            <person name="Hattori M."/>
            <person name="Ohkuma M."/>
        </authorList>
    </citation>
    <scope>NUCLEOTIDE SEQUENCE [LARGE SCALE GENOMIC DNA]</scope>
    <source>
        <strain evidence="13">JCM 19231</strain>
        <strain evidence="10">JCM19231</strain>
    </source>
</reference>
<accession>A0A0B8PB36</accession>
<dbReference type="InterPro" id="IPR006667">
    <property type="entry name" value="SLC41_membr_dom"/>
</dbReference>
<evidence type="ECO:0000313" key="10">
    <source>
        <dbReference type="EMBL" id="GAM55929.1"/>
    </source>
</evidence>
<feature type="transmembrane region" description="Helical" evidence="8">
    <location>
        <begin position="216"/>
        <end position="239"/>
    </location>
</feature>
<dbReference type="Proteomes" id="UP000031671">
    <property type="component" value="Unassembled WGS sequence"/>
</dbReference>
<keyword evidence="6 8" id="KW-1133">Transmembrane helix</keyword>
<evidence type="ECO:0000256" key="1">
    <source>
        <dbReference type="ARBA" id="ARBA00004141"/>
    </source>
</evidence>
<evidence type="ECO:0000256" key="8">
    <source>
        <dbReference type="SAM" id="Phobius"/>
    </source>
</evidence>
<evidence type="ECO:0000256" key="3">
    <source>
        <dbReference type="ARBA" id="ARBA00022448"/>
    </source>
</evidence>
<sequence>MTVMNTTIAHDVNSFSREEICAATSAFLQYDEKQQLALLQKMPIEEAVGVLNQCSVAYVQKMISELELCGEDVRARHFAHQLGFIRSEAEPHKGYLSTSVLAHVQQRIGWIIGLALMGIVSGLIIASYEDTLSQLVLLAIYMPVIAAAGGNTGTQSATLVIRALATGELKKRQWLSVLWKESRVALCIGFVIAVVIVGRILLFSDGVGTGGYNLNTIALAVAVALFIQITISTTLGGVLPIIARAFKLDPAVLVSPVLASIVDISGMWIYFSVVNYFLGIA</sequence>
<organism evidence="10 13">
    <name type="scientific">Vibrio ishigakensis</name>
    <dbReference type="NCBI Taxonomy" id="1481914"/>
    <lineage>
        <taxon>Bacteria</taxon>
        <taxon>Pseudomonadati</taxon>
        <taxon>Pseudomonadota</taxon>
        <taxon>Gammaproteobacteria</taxon>
        <taxon>Vibrionales</taxon>
        <taxon>Vibrionaceae</taxon>
        <taxon>Vibrio</taxon>
    </lineage>
</organism>
<dbReference type="InterPro" id="IPR036739">
    <property type="entry name" value="SLC41_membr_dom_sf"/>
</dbReference>
<dbReference type="AlphaFoldDB" id="A0A0B8NYZ0"/>
<dbReference type="Pfam" id="PF01769">
    <property type="entry name" value="MgtE"/>
    <property type="match status" value="1"/>
</dbReference>
<evidence type="ECO:0000256" key="4">
    <source>
        <dbReference type="ARBA" id="ARBA00022692"/>
    </source>
</evidence>
<feature type="transmembrane region" description="Helical" evidence="8">
    <location>
        <begin position="184"/>
        <end position="204"/>
    </location>
</feature>
<dbReference type="PANTHER" id="PTHR41394:SF5">
    <property type="entry name" value="SLC41A_MGTE INTEGRAL MEMBRANE DOMAIN-CONTAINING PROTEIN"/>
    <property type="match status" value="1"/>
</dbReference>
<protein>
    <submittedName>
        <fullName evidence="10">Mg/Co/Ni transporter MgtE</fullName>
    </submittedName>
</protein>
<name>A0A0B8NYZ0_9VIBR</name>
<feature type="transmembrane region" description="Helical" evidence="8">
    <location>
        <begin position="108"/>
        <end position="128"/>
    </location>
</feature>
<keyword evidence="7 8" id="KW-0472">Membrane</keyword>
<dbReference type="Gene3D" id="1.10.357.20">
    <property type="entry name" value="SLC41 divalent cation transporters, integral membrane domain"/>
    <property type="match status" value="1"/>
</dbReference>
<keyword evidence="4 8" id="KW-0812">Transmembrane</keyword>
<feature type="transmembrane region" description="Helical" evidence="8">
    <location>
        <begin position="251"/>
        <end position="271"/>
    </location>
</feature>
<reference evidence="11 12" key="2">
    <citation type="submission" date="2015-01" db="EMBL/GenBank/DDBJ databases">
        <title>Vibrio sp. C5 JCM 19232 whole genome shotgun sequence.</title>
        <authorList>
            <person name="Sawabe T."/>
            <person name="Meirelles P."/>
            <person name="Feng G."/>
            <person name="Sayaka M."/>
            <person name="Hattori M."/>
            <person name="Ohkuma M."/>
        </authorList>
    </citation>
    <scope>NUCLEOTIDE SEQUENCE [LARGE SCALE GENOMIC DNA]</scope>
    <source>
        <strain evidence="11 12">JCM19232</strain>
    </source>
</reference>
<comment type="caution">
    <text evidence="10">The sequence shown here is derived from an EMBL/GenBank/DDBJ whole genome shotgun (WGS) entry which is preliminary data.</text>
</comment>